<dbReference type="AlphaFoldDB" id="X1A232"/>
<accession>X1A232</accession>
<gene>
    <name evidence="1" type="ORF">S01H4_27314</name>
</gene>
<protein>
    <recommendedName>
        <fullName evidence="2">Macroglobulin domain-containing protein</fullName>
    </recommendedName>
</protein>
<proteinExistence type="predicted"/>
<dbReference type="EMBL" id="BART01013327">
    <property type="protein sequence ID" value="GAG76105.1"/>
    <property type="molecule type" value="Genomic_DNA"/>
</dbReference>
<name>X1A232_9ZZZZ</name>
<evidence type="ECO:0008006" key="2">
    <source>
        <dbReference type="Google" id="ProtNLM"/>
    </source>
</evidence>
<sequence>MTLKGYCFADILEGELEFVLYNATDDWEIDVLMDPGGDDAFTDVDGNFTAYWIVLDKDKLSVGDYTINVTGEHDLFAQASFSVAAELVDVQARKTLFNRGDVLQFDVE</sequence>
<feature type="non-terminal residue" evidence="1">
    <location>
        <position position="108"/>
    </location>
</feature>
<comment type="caution">
    <text evidence="1">The sequence shown here is derived from an EMBL/GenBank/DDBJ whole genome shotgun (WGS) entry which is preliminary data.</text>
</comment>
<reference evidence="1" key="1">
    <citation type="journal article" date="2014" name="Front. Microbiol.">
        <title>High frequency of phylogenetically diverse reductive dehalogenase-homologous genes in deep subseafloor sedimentary metagenomes.</title>
        <authorList>
            <person name="Kawai M."/>
            <person name="Futagami T."/>
            <person name="Toyoda A."/>
            <person name="Takaki Y."/>
            <person name="Nishi S."/>
            <person name="Hori S."/>
            <person name="Arai W."/>
            <person name="Tsubouchi T."/>
            <person name="Morono Y."/>
            <person name="Uchiyama I."/>
            <person name="Ito T."/>
            <person name="Fujiyama A."/>
            <person name="Inagaki F."/>
            <person name="Takami H."/>
        </authorList>
    </citation>
    <scope>NUCLEOTIDE SEQUENCE</scope>
    <source>
        <strain evidence="1">Expedition CK06-06</strain>
    </source>
</reference>
<evidence type="ECO:0000313" key="1">
    <source>
        <dbReference type="EMBL" id="GAG76105.1"/>
    </source>
</evidence>
<organism evidence="1">
    <name type="scientific">marine sediment metagenome</name>
    <dbReference type="NCBI Taxonomy" id="412755"/>
    <lineage>
        <taxon>unclassified sequences</taxon>
        <taxon>metagenomes</taxon>
        <taxon>ecological metagenomes</taxon>
    </lineage>
</organism>